<evidence type="ECO:0000313" key="2">
    <source>
        <dbReference type="Proteomes" id="UP000595871"/>
    </source>
</evidence>
<dbReference type="InterPro" id="IPR027579">
    <property type="entry name" value="SSSPR51_Rpt"/>
</dbReference>
<gene>
    <name evidence="1" type="ORF">I6H46_04100</name>
</gene>
<dbReference type="EMBL" id="CP067016">
    <property type="protein sequence ID" value="QQN56930.1"/>
    <property type="molecule type" value="Genomic_DNA"/>
</dbReference>
<dbReference type="NCBIfam" id="TIGR04308">
    <property type="entry name" value="repeat_SSSPR51"/>
    <property type="match status" value="1"/>
</dbReference>
<reference evidence="1 2" key="1">
    <citation type="submission" date="2020-12" db="EMBL/GenBank/DDBJ databases">
        <title>FDA dAtabase for Regulatory Grade micrObial Sequences (FDA-ARGOS): Supporting development and validation of Infectious Disease Dx tests.</title>
        <authorList>
            <person name="Sproer C."/>
            <person name="Gronow S."/>
            <person name="Severitt S."/>
            <person name="Schroder I."/>
            <person name="Tallon L."/>
            <person name="Sadzewicz L."/>
            <person name="Zhao X."/>
            <person name="Boylan J."/>
            <person name="Ott S."/>
            <person name="Bowen H."/>
            <person name="Vavikolanu K."/>
            <person name="Mehta A."/>
            <person name="Aluvathingal J."/>
            <person name="Nadendla S."/>
            <person name="Lowell S."/>
            <person name="Myers T."/>
            <person name="Yan Y."/>
            <person name="Sichtig H."/>
        </authorList>
    </citation>
    <scope>NUCLEOTIDE SEQUENCE [LARGE SCALE GENOMIC DNA]</scope>
    <source>
        <strain evidence="1 2">FDAARGOS_989</strain>
    </source>
</reference>
<dbReference type="RefSeq" id="WP_200226284.1">
    <property type="nucleotide sequence ID" value="NZ_CP067016.1"/>
</dbReference>
<name>A0A7T7UVE7_9FIRM</name>
<organism evidence="1 2">
    <name type="scientific">Anaerococcus obesiensis</name>
    <dbReference type="NCBI Taxonomy" id="1287640"/>
    <lineage>
        <taxon>Bacteria</taxon>
        <taxon>Bacillati</taxon>
        <taxon>Bacillota</taxon>
        <taxon>Tissierellia</taxon>
        <taxon>Tissierellales</taxon>
        <taxon>Peptoniphilaceae</taxon>
        <taxon>Anaerococcus</taxon>
    </lineage>
</organism>
<protein>
    <submittedName>
        <fullName evidence="1">Uncharacterized protein</fullName>
    </submittedName>
</protein>
<dbReference type="KEGG" id="aob:I6H46_04100"/>
<keyword evidence="2" id="KW-1185">Reference proteome</keyword>
<sequence length="33" mass="3992">MKGYEFVRTETDDKGNTKHIYKKNLHLKKINIK</sequence>
<accession>A0A7T7UVE7</accession>
<proteinExistence type="predicted"/>
<dbReference type="Proteomes" id="UP000595871">
    <property type="component" value="Chromosome"/>
</dbReference>
<evidence type="ECO:0000313" key="1">
    <source>
        <dbReference type="EMBL" id="QQN56930.1"/>
    </source>
</evidence>
<dbReference type="Pfam" id="PF18877">
    <property type="entry name" value="SSSPR-51"/>
    <property type="match status" value="1"/>
</dbReference>
<dbReference type="AlphaFoldDB" id="A0A7T7UVE7"/>